<proteinExistence type="predicted"/>
<feature type="transmembrane region" description="Helical" evidence="1">
    <location>
        <begin position="141"/>
        <end position="162"/>
    </location>
</feature>
<gene>
    <name evidence="3" type="ORF">GCM10008025_18320</name>
</gene>
<feature type="domain" description="DUF1648" evidence="2">
    <location>
        <begin position="28"/>
        <end position="72"/>
    </location>
</feature>
<dbReference type="Proteomes" id="UP000613512">
    <property type="component" value="Unassembled WGS sequence"/>
</dbReference>
<evidence type="ECO:0000259" key="2">
    <source>
        <dbReference type="Pfam" id="PF07853"/>
    </source>
</evidence>
<accession>A0A916RY11</accession>
<feature type="transmembrane region" description="Helical" evidence="1">
    <location>
        <begin position="63"/>
        <end position="83"/>
    </location>
</feature>
<protein>
    <recommendedName>
        <fullName evidence="2">DUF1648 domain-containing protein</fullName>
    </recommendedName>
</protein>
<organism evidence="3 4">
    <name type="scientific">Ornithinibacillus halotolerans</name>
    <dbReference type="NCBI Taxonomy" id="1274357"/>
    <lineage>
        <taxon>Bacteria</taxon>
        <taxon>Bacillati</taxon>
        <taxon>Bacillota</taxon>
        <taxon>Bacilli</taxon>
        <taxon>Bacillales</taxon>
        <taxon>Bacillaceae</taxon>
        <taxon>Ornithinibacillus</taxon>
    </lineage>
</organism>
<dbReference type="Pfam" id="PF07853">
    <property type="entry name" value="DUF1648"/>
    <property type="match status" value="1"/>
</dbReference>
<keyword evidence="1" id="KW-0472">Membrane</keyword>
<reference evidence="3" key="1">
    <citation type="journal article" date="2014" name="Int. J. Syst. Evol. Microbiol.">
        <title>Complete genome sequence of Corynebacterium casei LMG S-19264T (=DSM 44701T), isolated from a smear-ripened cheese.</title>
        <authorList>
            <consortium name="US DOE Joint Genome Institute (JGI-PGF)"/>
            <person name="Walter F."/>
            <person name="Albersmeier A."/>
            <person name="Kalinowski J."/>
            <person name="Ruckert C."/>
        </authorList>
    </citation>
    <scope>NUCLEOTIDE SEQUENCE</scope>
    <source>
        <strain evidence="3">CGMCC 1.12408</strain>
    </source>
</reference>
<dbReference type="EMBL" id="BMEY01000008">
    <property type="protein sequence ID" value="GGA74941.1"/>
    <property type="molecule type" value="Genomic_DNA"/>
</dbReference>
<evidence type="ECO:0000313" key="3">
    <source>
        <dbReference type="EMBL" id="GGA74941.1"/>
    </source>
</evidence>
<keyword evidence="1" id="KW-1133">Transmembrane helix</keyword>
<dbReference type="AlphaFoldDB" id="A0A916RY11"/>
<reference evidence="3" key="2">
    <citation type="submission" date="2020-09" db="EMBL/GenBank/DDBJ databases">
        <authorList>
            <person name="Sun Q."/>
            <person name="Zhou Y."/>
        </authorList>
    </citation>
    <scope>NUCLEOTIDE SEQUENCE</scope>
    <source>
        <strain evidence="3">CGMCC 1.12408</strain>
    </source>
</reference>
<keyword evidence="4" id="KW-1185">Reference proteome</keyword>
<dbReference type="RefSeq" id="WP_188384384.1">
    <property type="nucleotide sequence ID" value="NZ_BMEY01000008.1"/>
</dbReference>
<feature type="transmembrane region" description="Helical" evidence="1">
    <location>
        <begin position="20"/>
        <end position="43"/>
    </location>
</feature>
<evidence type="ECO:0000256" key="1">
    <source>
        <dbReference type="SAM" id="Phobius"/>
    </source>
</evidence>
<name>A0A916RY11_9BACI</name>
<dbReference type="InterPro" id="IPR012867">
    <property type="entry name" value="DUF1648"/>
</dbReference>
<feature type="transmembrane region" description="Helical" evidence="1">
    <location>
        <begin position="118"/>
        <end position="135"/>
    </location>
</feature>
<sequence length="168" mass="19449">MKNSFQRPKLNIPKTRSEWLFDIIGLIFYIGSIILLISVWSSLPPEVPAHYNALGEVDRWGSKYELLILPIVGGFLFLMMQVFEKYPEMHNYPSRLNESNAEQFYLLSRKLLNQLKNISLILFSLLAFESVSIAMEWNNGFGVWFLPLLIVGTGIPIVMTLLRQRKIK</sequence>
<evidence type="ECO:0000313" key="4">
    <source>
        <dbReference type="Proteomes" id="UP000613512"/>
    </source>
</evidence>
<keyword evidence="1" id="KW-0812">Transmembrane</keyword>
<comment type="caution">
    <text evidence="3">The sequence shown here is derived from an EMBL/GenBank/DDBJ whole genome shotgun (WGS) entry which is preliminary data.</text>
</comment>